<dbReference type="InterPro" id="IPR016032">
    <property type="entry name" value="Sig_transdc_resp-reg_C-effctor"/>
</dbReference>
<evidence type="ECO:0000313" key="5">
    <source>
        <dbReference type="Proteomes" id="UP001501204"/>
    </source>
</evidence>
<dbReference type="Gene3D" id="3.40.50.10090">
    <property type="match status" value="2"/>
</dbReference>
<dbReference type="Gene3D" id="1.10.10.10">
    <property type="entry name" value="Winged helix-like DNA-binding domain superfamily/Winged helix DNA-binding domain"/>
    <property type="match status" value="1"/>
</dbReference>
<sequence>MRPGPACGARGAEPETWGNTTVTGPAYARDMTAAPSAPSAPSAPAPDGLGTAGALGELTGFRVGVTAHRRATDFIAALQRRGAQVVHAPALMISPVAEDTRVVEDTRTMLAHRPGIVVVTTAYGLRRWFEAADAAGLGEDLRDAFRAARVIARGAKARGQVLSLELEDAEVSEDERTSSVVDRLLADGVAGARVAVQLHGLTDELQLERLVAAGAQVDTVSPYRWLSADDGERLPALVREVCERRLDVLTFTAAPAVDSLFSTAQELGRYEDLVAALRTDVTAAAVGPVCAGPLLEAGVEPLVPERFRLGALVRAVCTHAVEECTLVVATRHGTLRLMSTGAALEDRFVPLSDAQVAVLRALAAHPGAVVSRGLLLSAVPGLETEHALEMVISRLRRVLPAPLVATVIKRGYRLDP</sequence>
<evidence type="ECO:0000256" key="2">
    <source>
        <dbReference type="SAM" id="MobiDB-lite"/>
    </source>
</evidence>
<dbReference type="Proteomes" id="UP001501204">
    <property type="component" value="Unassembled WGS sequence"/>
</dbReference>
<organism evidence="4 5">
    <name type="scientific">Kocuria aegyptia</name>
    <dbReference type="NCBI Taxonomy" id="330943"/>
    <lineage>
        <taxon>Bacteria</taxon>
        <taxon>Bacillati</taxon>
        <taxon>Actinomycetota</taxon>
        <taxon>Actinomycetes</taxon>
        <taxon>Micrococcales</taxon>
        <taxon>Micrococcaceae</taxon>
        <taxon>Kocuria</taxon>
    </lineage>
</organism>
<dbReference type="NCBIfam" id="NF005568">
    <property type="entry name" value="PRK07239.1"/>
    <property type="match status" value="1"/>
</dbReference>
<feature type="domain" description="OmpR/PhoB-type" evidence="3">
    <location>
        <begin position="346"/>
        <end position="414"/>
    </location>
</feature>
<dbReference type="Pfam" id="PF00486">
    <property type="entry name" value="Trans_reg_C"/>
    <property type="match status" value="1"/>
</dbReference>
<evidence type="ECO:0000256" key="1">
    <source>
        <dbReference type="ARBA" id="ARBA00023125"/>
    </source>
</evidence>
<gene>
    <name evidence="4" type="ORF">GCM10009767_01560</name>
</gene>
<keyword evidence="5" id="KW-1185">Reference proteome</keyword>
<accession>A0ABP4W3T9</accession>
<comment type="caution">
    <text evidence="4">The sequence shown here is derived from an EMBL/GenBank/DDBJ whole genome shotgun (WGS) entry which is preliminary data.</text>
</comment>
<dbReference type="SMART" id="SM00862">
    <property type="entry name" value="Trans_reg_C"/>
    <property type="match status" value="1"/>
</dbReference>
<dbReference type="CDD" id="cd00383">
    <property type="entry name" value="trans_reg_C"/>
    <property type="match status" value="1"/>
</dbReference>
<dbReference type="PANTHER" id="PTHR40082:SF1">
    <property type="entry name" value="BLR5956 PROTEIN"/>
    <property type="match status" value="1"/>
</dbReference>
<reference evidence="5" key="1">
    <citation type="journal article" date="2019" name="Int. J. Syst. Evol. Microbiol.">
        <title>The Global Catalogue of Microorganisms (GCM) 10K type strain sequencing project: providing services to taxonomists for standard genome sequencing and annotation.</title>
        <authorList>
            <consortium name="The Broad Institute Genomics Platform"/>
            <consortium name="The Broad Institute Genome Sequencing Center for Infectious Disease"/>
            <person name="Wu L."/>
            <person name="Ma J."/>
        </authorList>
    </citation>
    <scope>NUCLEOTIDE SEQUENCE [LARGE SCALE GENOMIC DNA]</scope>
    <source>
        <strain evidence="5">JCM 14735</strain>
    </source>
</reference>
<dbReference type="PANTHER" id="PTHR40082">
    <property type="entry name" value="BLR5956 PROTEIN"/>
    <property type="match status" value="1"/>
</dbReference>
<dbReference type="InterPro" id="IPR039793">
    <property type="entry name" value="UROS/Hem4"/>
</dbReference>
<dbReference type="SUPFAM" id="SSF46894">
    <property type="entry name" value="C-terminal effector domain of the bipartite response regulators"/>
    <property type="match status" value="1"/>
</dbReference>
<dbReference type="InterPro" id="IPR003754">
    <property type="entry name" value="4pyrrol_synth_uPrphyn_synth"/>
</dbReference>
<feature type="region of interest" description="Disordered" evidence="2">
    <location>
        <begin position="1"/>
        <end position="25"/>
    </location>
</feature>
<dbReference type="CDD" id="cd06578">
    <property type="entry name" value="HemD"/>
    <property type="match status" value="1"/>
</dbReference>
<evidence type="ECO:0000313" key="4">
    <source>
        <dbReference type="EMBL" id="GAA1746618.1"/>
    </source>
</evidence>
<dbReference type="InterPro" id="IPR036388">
    <property type="entry name" value="WH-like_DNA-bd_sf"/>
</dbReference>
<evidence type="ECO:0000259" key="3">
    <source>
        <dbReference type="SMART" id="SM00862"/>
    </source>
</evidence>
<dbReference type="SUPFAM" id="SSF69618">
    <property type="entry name" value="HemD-like"/>
    <property type="match status" value="1"/>
</dbReference>
<dbReference type="InterPro" id="IPR001867">
    <property type="entry name" value="OmpR/PhoB-type_DNA-bd"/>
</dbReference>
<keyword evidence="1" id="KW-0238">DNA-binding</keyword>
<proteinExistence type="predicted"/>
<name>A0ABP4W3T9_9MICC</name>
<dbReference type="InterPro" id="IPR036108">
    <property type="entry name" value="4pyrrol_syn_uPrphyn_synt_sf"/>
</dbReference>
<dbReference type="EMBL" id="BAAAOA010000005">
    <property type="protein sequence ID" value="GAA1746618.1"/>
    <property type="molecule type" value="Genomic_DNA"/>
</dbReference>
<protein>
    <submittedName>
        <fullName evidence="4">Uroporphyrinogen-III synthase</fullName>
    </submittedName>
</protein>
<dbReference type="Pfam" id="PF02602">
    <property type="entry name" value="HEM4"/>
    <property type="match status" value="1"/>
</dbReference>